<dbReference type="PANTHER" id="PTHR11265">
    <property type="entry name" value="S-ADENOSYL-METHYLTRANSFERASE MRAW"/>
    <property type="match status" value="1"/>
</dbReference>
<dbReference type="EMBL" id="MG264610">
    <property type="protein sequence ID" value="AUG32324.1"/>
    <property type="molecule type" value="Genomic_DNA"/>
</dbReference>
<dbReference type="Gene3D" id="3.40.50.150">
    <property type="entry name" value="Vaccinia Virus protein VP39"/>
    <property type="match status" value="1"/>
</dbReference>
<dbReference type="AlphaFoldDB" id="A0A2H4ZP63"/>
<dbReference type="SUPFAM" id="SSF53335">
    <property type="entry name" value="S-adenosyl-L-methionine-dependent methyltransferases"/>
    <property type="match status" value="1"/>
</dbReference>
<accession>A0A2H4ZP63</accession>
<evidence type="ECO:0000256" key="3">
    <source>
        <dbReference type="ARBA" id="ARBA00022679"/>
    </source>
</evidence>
<keyword evidence="3 5" id="KW-0808">Transferase</keyword>
<dbReference type="PANTHER" id="PTHR11265:SF0">
    <property type="entry name" value="12S RRNA N4-METHYLCYTIDINE METHYLTRANSFERASE"/>
    <property type="match status" value="1"/>
</dbReference>
<sequence>MPVLARQVVEAFASIPPYSVLLDCTIGGGGHASLLLKHYPSVRIIGLDQDPEACVAAEKYLAPFRHRVKIVPVNFANFIPPESLSGILVDLGVSSYQLTTAKRGFSFRNEGPLDMRMNTTIGETAAELINRLDETELANLIFAYGEERFSRRIARRIIQYRPFLSTTSLAYAIAGCYSPKARKGRIHPATRTFQALRIVVNNEMKVLDQLLRTAPNWLTSGGILSIISFHSLEDRRVKRSFTDDERLDRLTRKPIVADDFEQKQNIRSRSAKLRVSRRKNYL</sequence>
<dbReference type="GO" id="GO:0005737">
    <property type="term" value="C:cytoplasm"/>
    <property type="evidence" value="ECO:0007669"/>
    <property type="project" value="TreeGrafter"/>
</dbReference>
<protein>
    <submittedName>
        <fullName evidence="5">Methyltransferase</fullName>
    </submittedName>
</protein>
<proteinExistence type="inferred from homology"/>
<dbReference type="PIRSF" id="PIRSF004486">
    <property type="entry name" value="MraW"/>
    <property type="match status" value="1"/>
</dbReference>
<comment type="similarity">
    <text evidence="1">Belongs to the methyltransferase superfamily. RsmH family.</text>
</comment>
<name>A0A2H4ZP63_9EUKA</name>
<evidence type="ECO:0000256" key="4">
    <source>
        <dbReference type="ARBA" id="ARBA00022691"/>
    </source>
</evidence>
<evidence type="ECO:0000256" key="2">
    <source>
        <dbReference type="ARBA" id="ARBA00022603"/>
    </source>
</evidence>
<evidence type="ECO:0000256" key="1">
    <source>
        <dbReference type="ARBA" id="ARBA00010396"/>
    </source>
</evidence>
<dbReference type="GO" id="GO:0071424">
    <property type="term" value="F:rRNA (cytosine-N4-)-methyltransferase activity"/>
    <property type="evidence" value="ECO:0007669"/>
    <property type="project" value="TreeGrafter"/>
</dbReference>
<dbReference type="SUPFAM" id="SSF81799">
    <property type="entry name" value="Putative methyltransferase TM0872, insert domain"/>
    <property type="match status" value="1"/>
</dbReference>
<dbReference type="InterPro" id="IPR002903">
    <property type="entry name" value="RsmH"/>
</dbReference>
<geneLocation type="plastid" evidence="5"/>
<dbReference type="NCBIfam" id="TIGR00006">
    <property type="entry name" value="16S rRNA (cytosine(1402)-N(4))-methyltransferase RsmH"/>
    <property type="match status" value="1"/>
</dbReference>
<organism evidence="5">
    <name type="scientific">Paulinella longichromatophora</name>
    <dbReference type="NCBI Taxonomy" id="1708747"/>
    <lineage>
        <taxon>Eukaryota</taxon>
        <taxon>Sar</taxon>
        <taxon>Rhizaria</taxon>
        <taxon>Cercozoa</taxon>
        <taxon>Imbricatea</taxon>
        <taxon>Silicofilosea</taxon>
        <taxon>Euglyphida</taxon>
        <taxon>Paulinellidae</taxon>
        <taxon>Paulinella</taxon>
    </lineage>
</organism>
<dbReference type="CDD" id="cd02440">
    <property type="entry name" value="AdoMet_MTases"/>
    <property type="match status" value="1"/>
</dbReference>
<dbReference type="Gene3D" id="1.10.150.170">
    <property type="entry name" value="Putative methyltransferase TM0872, insert domain"/>
    <property type="match status" value="1"/>
</dbReference>
<dbReference type="GO" id="GO:0070475">
    <property type="term" value="P:rRNA base methylation"/>
    <property type="evidence" value="ECO:0007669"/>
    <property type="project" value="TreeGrafter"/>
</dbReference>
<gene>
    <name evidence="5" type="primary">mraW</name>
    <name evidence="5" type="ORF">PLO_327</name>
</gene>
<dbReference type="HAMAP" id="MF_01007">
    <property type="entry name" value="16SrRNA_methyltr_H"/>
    <property type="match status" value="1"/>
</dbReference>
<evidence type="ECO:0000313" key="5">
    <source>
        <dbReference type="EMBL" id="AUG32324.1"/>
    </source>
</evidence>
<keyword evidence="4" id="KW-0949">S-adenosyl-L-methionine</keyword>
<keyword evidence="2 5" id="KW-0489">Methyltransferase</keyword>
<dbReference type="InterPro" id="IPR023397">
    <property type="entry name" value="SAM-dep_MeTrfase_MraW_recog"/>
</dbReference>
<keyword evidence="5" id="KW-0934">Plastid</keyword>
<dbReference type="InterPro" id="IPR029063">
    <property type="entry name" value="SAM-dependent_MTases_sf"/>
</dbReference>
<reference evidence="5" key="1">
    <citation type="submission" date="2017-10" db="EMBL/GenBank/DDBJ databases">
        <title>Paulinella longichromatophora chromatophore genome.</title>
        <authorList>
            <person name="Lhee D."/>
            <person name="Yoon H.S."/>
        </authorList>
    </citation>
    <scope>NUCLEOTIDE SEQUENCE</scope>
</reference>
<dbReference type="Pfam" id="PF01795">
    <property type="entry name" value="Methyltransf_5"/>
    <property type="match status" value="1"/>
</dbReference>